<gene>
    <name evidence="2" type="ORF">DCAR_0416654</name>
</gene>
<dbReference type="PANTHER" id="PTHR34112:SF18">
    <property type="entry name" value="C-JUN-AMINO-TERMINAL KINASE-INTERACTING PROTEIN"/>
    <property type="match status" value="1"/>
</dbReference>
<dbReference type="KEGG" id="dcr:108219309"/>
<accession>A0A165XNU3</accession>
<protein>
    <submittedName>
        <fullName evidence="2">Uncharacterized protein</fullName>
    </submittedName>
</protein>
<feature type="compositionally biased region" description="Low complexity" evidence="1">
    <location>
        <begin position="63"/>
        <end position="79"/>
    </location>
</feature>
<reference evidence="2" key="1">
    <citation type="journal article" date="2016" name="Nat. Genet.">
        <title>A high-quality carrot genome assembly provides new insights into carotenoid accumulation and asterid genome evolution.</title>
        <authorList>
            <person name="Iorizzo M."/>
            <person name="Ellison S."/>
            <person name="Senalik D."/>
            <person name="Zeng P."/>
            <person name="Satapoomin P."/>
            <person name="Huang J."/>
            <person name="Bowman M."/>
            <person name="Iovene M."/>
            <person name="Sanseverino W."/>
            <person name="Cavagnaro P."/>
            <person name="Yildiz M."/>
            <person name="Macko-Podgorni A."/>
            <person name="Moranska E."/>
            <person name="Grzebelus E."/>
            <person name="Grzebelus D."/>
            <person name="Ashrafi H."/>
            <person name="Zheng Z."/>
            <person name="Cheng S."/>
            <person name="Spooner D."/>
            <person name="Van Deynze A."/>
            <person name="Simon P."/>
        </authorList>
    </citation>
    <scope>NUCLEOTIDE SEQUENCE</scope>
    <source>
        <tissue evidence="2">Leaf</tissue>
    </source>
</reference>
<feature type="compositionally biased region" description="Low complexity" evidence="1">
    <location>
        <begin position="147"/>
        <end position="161"/>
    </location>
</feature>
<feature type="region of interest" description="Disordered" evidence="1">
    <location>
        <begin position="20"/>
        <end position="106"/>
    </location>
</feature>
<dbReference type="PANTHER" id="PTHR34112">
    <property type="entry name" value="C-JUN-AMINO-TERMINAL KINASE-INTERACTING PROTEIN"/>
    <property type="match status" value="1"/>
</dbReference>
<evidence type="ECO:0000256" key="1">
    <source>
        <dbReference type="SAM" id="MobiDB-lite"/>
    </source>
</evidence>
<evidence type="ECO:0000313" key="3">
    <source>
        <dbReference type="Proteomes" id="UP000077755"/>
    </source>
</evidence>
<dbReference type="OrthoDB" id="848545at2759"/>
<reference evidence="2" key="2">
    <citation type="submission" date="2022-03" db="EMBL/GenBank/DDBJ databases">
        <title>Draft title - Genomic analysis of global carrot germplasm unveils the trajectory of domestication and the origin of high carotenoid orange carrot.</title>
        <authorList>
            <person name="Iorizzo M."/>
            <person name="Ellison S."/>
            <person name="Senalik D."/>
            <person name="Macko-Podgorni A."/>
            <person name="Grzebelus D."/>
            <person name="Bostan H."/>
            <person name="Rolling W."/>
            <person name="Curaba J."/>
            <person name="Simon P."/>
        </authorList>
    </citation>
    <scope>NUCLEOTIDE SEQUENCE</scope>
    <source>
        <tissue evidence="2">Leaf</tissue>
    </source>
</reference>
<dbReference type="Gramene" id="KZM98355">
    <property type="protein sequence ID" value="KZM98355"/>
    <property type="gene ID" value="DCAR_014283"/>
</dbReference>
<proteinExistence type="predicted"/>
<organism evidence="2 3">
    <name type="scientific">Daucus carota subsp. sativus</name>
    <name type="common">Carrot</name>
    <dbReference type="NCBI Taxonomy" id="79200"/>
    <lineage>
        <taxon>Eukaryota</taxon>
        <taxon>Viridiplantae</taxon>
        <taxon>Streptophyta</taxon>
        <taxon>Embryophyta</taxon>
        <taxon>Tracheophyta</taxon>
        <taxon>Spermatophyta</taxon>
        <taxon>Magnoliopsida</taxon>
        <taxon>eudicotyledons</taxon>
        <taxon>Gunneridae</taxon>
        <taxon>Pentapetalae</taxon>
        <taxon>asterids</taxon>
        <taxon>campanulids</taxon>
        <taxon>Apiales</taxon>
        <taxon>Apiaceae</taxon>
        <taxon>Apioideae</taxon>
        <taxon>Scandiceae</taxon>
        <taxon>Daucinae</taxon>
        <taxon>Daucus</taxon>
        <taxon>Daucus sect. Daucus</taxon>
    </lineage>
</organism>
<keyword evidence="3" id="KW-1185">Reference proteome</keyword>
<dbReference type="OMA" id="WDRDCSD"/>
<feature type="compositionally biased region" description="Basic and acidic residues" evidence="1">
    <location>
        <begin position="135"/>
        <end position="146"/>
    </location>
</feature>
<feature type="compositionally biased region" description="Low complexity" evidence="1">
    <location>
        <begin position="25"/>
        <end position="41"/>
    </location>
</feature>
<evidence type="ECO:0000313" key="2">
    <source>
        <dbReference type="EMBL" id="WOG97314.1"/>
    </source>
</evidence>
<feature type="region of interest" description="Disordered" evidence="1">
    <location>
        <begin position="119"/>
        <end position="167"/>
    </location>
</feature>
<dbReference type="EMBL" id="CP093346">
    <property type="protein sequence ID" value="WOG97314.1"/>
    <property type="molecule type" value="Genomic_DNA"/>
</dbReference>
<dbReference type="Proteomes" id="UP000077755">
    <property type="component" value="Chromosome 4"/>
</dbReference>
<feature type="compositionally biased region" description="Basic and acidic residues" evidence="1">
    <location>
        <begin position="93"/>
        <end position="106"/>
    </location>
</feature>
<name>A0A165XNU3_DAUCS</name>
<sequence>MERIEPALVPEWLRCSGSVTGGGSSAHHFASSSDVNSSTLSVRNKAFRSINDKDSPRSSFLDRSGSSNSRRSSSSNGSSKHPYSSFTRSHRDKTRDREKERPAIRDLWDPDPLASILGSRVENTLRRSQSMVSRKNSEALPRKVSELKGGSSSNRSSDNGVLSGGSNMRGVQKVAFEKDFPSLGAEEKQVVSDVGRMTSPLISTAVQSLPIGTSGLIGGEGWTSALVEVPVVTGNSITGTISCQQSSVSSPASGVSSSMGALNMAETLTQAPLRVRTSTQLPDKIQRLEELAIKQSRQLIPMRPSTPKALVVNSSDKLKQQPKTVRTSETIAAVKIGQQQGLQSQSSQSLRAVQIKSDVPKTSHGGKFLVLKPVWENGVSSTAKDGSSISRVANSQVPVPPVAPAPPLSSPNHATIERKAIALNPKSIAEKRASLAQARSRNDFFNLMRKKNSLNTSGITPDSGPAVENPCVNKVVGSSPESPCVMTENGSKINSNGDSHEGHEFLNNVEKSSCLDEAVYPDEEEAAFLRSLGWEESSGEDEGLTEEEINAFYQEYMKLMPSLKICRGVQLKTAVLSESYGSK</sequence>
<dbReference type="AlphaFoldDB" id="A0A165XNU3"/>